<dbReference type="Pfam" id="PF00005">
    <property type="entry name" value="ABC_tran"/>
    <property type="match status" value="1"/>
</dbReference>
<dbReference type="PANTHER" id="PTHR42711">
    <property type="entry name" value="ABC TRANSPORTER ATP-BINDING PROTEIN"/>
    <property type="match status" value="1"/>
</dbReference>
<keyword evidence="3" id="KW-0547">Nucleotide-binding</keyword>
<evidence type="ECO:0000256" key="2">
    <source>
        <dbReference type="ARBA" id="ARBA00022448"/>
    </source>
</evidence>
<dbReference type="InterPro" id="IPR003439">
    <property type="entry name" value="ABC_transporter-like_ATP-bd"/>
</dbReference>
<feature type="non-terminal residue" evidence="6">
    <location>
        <position position="1"/>
    </location>
</feature>
<dbReference type="Pfam" id="PF13732">
    <property type="entry name" value="DrrA1-3_C"/>
    <property type="match status" value="1"/>
</dbReference>
<proteinExistence type="inferred from homology"/>
<name>H5SN20_9CHLR</name>
<evidence type="ECO:0000259" key="5">
    <source>
        <dbReference type="PROSITE" id="PS50893"/>
    </source>
</evidence>
<keyword evidence="4 6" id="KW-0067">ATP-binding</keyword>
<reference evidence="6" key="1">
    <citation type="journal article" date="2005" name="Environ. Microbiol.">
        <title>Genetic and functional properties of uncultivated thermophilic crenarchaeotes from a subsurface gold mine as revealed by analysis of genome fragments.</title>
        <authorList>
            <person name="Nunoura T."/>
            <person name="Hirayama H."/>
            <person name="Takami H."/>
            <person name="Oida H."/>
            <person name="Nishi S."/>
            <person name="Shimamura S."/>
            <person name="Suzuki Y."/>
            <person name="Inagaki F."/>
            <person name="Takai K."/>
            <person name="Nealson K.H."/>
            <person name="Horikoshi K."/>
        </authorList>
    </citation>
    <scope>NUCLEOTIDE SEQUENCE</scope>
</reference>
<dbReference type="GO" id="GO:0016887">
    <property type="term" value="F:ATP hydrolysis activity"/>
    <property type="evidence" value="ECO:0007669"/>
    <property type="project" value="InterPro"/>
</dbReference>
<dbReference type="GO" id="GO:0005524">
    <property type="term" value="F:ATP binding"/>
    <property type="evidence" value="ECO:0007669"/>
    <property type="project" value="UniProtKB-KW"/>
</dbReference>
<accession>H5SN20</accession>
<organism evidence="6">
    <name type="scientific">uncultured Chloroflexota bacterium</name>
    <dbReference type="NCBI Taxonomy" id="166587"/>
    <lineage>
        <taxon>Bacteria</taxon>
        <taxon>Bacillati</taxon>
        <taxon>Chloroflexota</taxon>
        <taxon>environmental samples</taxon>
    </lineage>
</organism>
<dbReference type="PROSITE" id="PS50893">
    <property type="entry name" value="ABC_TRANSPORTER_2"/>
    <property type="match status" value="1"/>
</dbReference>
<dbReference type="PROSITE" id="PS00211">
    <property type="entry name" value="ABC_TRANSPORTER_1"/>
    <property type="match status" value="1"/>
</dbReference>
<dbReference type="InterPro" id="IPR027417">
    <property type="entry name" value="P-loop_NTPase"/>
</dbReference>
<keyword evidence="2" id="KW-0813">Transport</keyword>
<comment type="similarity">
    <text evidence="1">Belongs to the ABC transporter superfamily.</text>
</comment>
<dbReference type="Gene3D" id="3.40.50.300">
    <property type="entry name" value="P-loop containing nucleotide triphosphate hydrolases"/>
    <property type="match status" value="1"/>
</dbReference>
<dbReference type="InterPro" id="IPR017871">
    <property type="entry name" value="ABC_transporter-like_CS"/>
</dbReference>
<evidence type="ECO:0000256" key="3">
    <source>
        <dbReference type="ARBA" id="ARBA00022741"/>
    </source>
</evidence>
<feature type="domain" description="ABC transporter" evidence="5">
    <location>
        <begin position="1"/>
        <end position="213"/>
    </location>
</feature>
<dbReference type="PANTHER" id="PTHR42711:SF5">
    <property type="entry name" value="ABC TRANSPORTER ATP-BINDING PROTEIN NATA"/>
    <property type="match status" value="1"/>
</dbReference>
<dbReference type="AlphaFoldDB" id="H5SN20"/>
<gene>
    <name evidence="6" type="ORF">HGMM_F51E07C01</name>
</gene>
<evidence type="ECO:0000256" key="1">
    <source>
        <dbReference type="ARBA" id="ARBA00005417"/>
    </source>
</evidence>
<dbReference type="InterPro" id="IPR003593">
    <property type="entry name" value="AAA+_ATPase"/>
</dbReference>
<dbReference type="SUPFAM" id="SSF52540">
    <property type="entry name" value="P-loop containing nucleoside triphosphate hydrolases"/>
    <property type="match status" value="1"/>
</dbReference>
<reference evidence="6" key="2">
    <citation type="journal article" date="2012" name="PLoS ONE">
        <title>A Deeply Branching Thermophilic Bacterium with an Ancient Acetyl-CoA Pathway Dominates a Subsurface Ecosystem.</title>
        <authorList>
            <person name="Takami H."/>
            <person name="Noguchi H."/>
            <person name="Takaki Y."/>
            <person name="Uchiyama I."/>
            <person name="Toyoda A."/>
            <person name="Nishi S."/>
            <person name="Chee G.-J."/>
            <person name="Arai W."/>
            <person name="Nunoura T."/>
            <person name="Itoh T."/>
            <person name="Hattori M."/>
            <person name="Takai K."/>
        </authorList>
    </citation>
    <scope>NUCLEOTIDE SEQUENCE</scope>
</reference>
<evidence type="ECO:0000313" key="6">
    <source>
        <dbReference type="EMBL" id="BAL57556.1"/>
    </source>
</evidence>
<dbReference type="InterPro" id="IPR025302">
    <property type="entry name" value="DrrA1/2-like_C"/>
</dbReference>
<dbReference type="SMART" id="SM00382">
    <property type="entry name" value="AAA"/>
    <property type="match status" value="1"/>
</dbReference>
<protein>
    <submittedName>
        <fullName evidence="6">Antibiotic transport system ATP-binding protein</fullName>
    </submittedName>
</protein>
<dbReference type="EMBL" id="AP011779">
    <property type="protein sequence ID" value="BAL57556.1"/>
    <property type="molecule type" value="Genomic_DNA"/>
</dbReference>
<dbReference type="InterPro" id="IPR050763">
    <property type="entry name" value="ABC_transporter_ATP-binding"/>
</dbReference>
<sequence length="285" mass="32060">VTLNVAEGEVLALLGPNGAGKTTTIRMLGSILKPSRGYARIAGYDTVKDARAVRRNIGLLTEFPGLYLRMKGLDYLRFFGELQGMTLAAIQQRSEELLKRFELWDVRHQQIGQYSKGMKQKLTLVRAMLHDPRVLFLDEPTSAMDPQSARLVRNAILDLRQDRRTIVLCTHNLAEAEELADRIAIIRQGQIIAQGTPAELKQQLLGDPVMEIRLATPLNGLVEELADRVRVVAYGENWLRYTVPDPAAFNPVLLNEMARRNIPVVTLSEVPRSLEEIYLRIVAAR</sequence>
<evidence type="ECO:0000256" key="4">
    <source>
        <dbReference type="ARBA" id="ARBA00022840"/>
    </source>
</evidence>